<organism evidence="2 3">
    <name type="scientific">Runella slithyformis (strain ATCC 29530 / DSM 19594 / LMG 11500 / NCIMB 11436 / LSU 4)</name>
    <dbReference type="NCBI Taxonomy" id="761193"/>
    <lineage>
        <taxon>Bacteria</taxon>
        <taxon>Pseudomonadati</taxon>
        <taxon>Bacteroidota</taxon>
        <taxon>Cytophagia</taxon>
        <taxon>Cytophagales</taxon>
        <taxon>Spirosomataceae</taxon>
        <taxon>Runella</taxon>
    </lineage>
</organism>
<dbReference type="Proteomes" id="UP000000493">
    <property type="component" value="Chromosome"/>
</dbReference>
<feature type="transmembrane region" description="Helical" evidence="1">
    <location>
        <begin position="6"/>
        <end position="27"/>
    </location>
</feature>
<evidence type="ECO:0000313" key="3">
    <source>
        <dbReference type="Proteomes" id="UP000000493"/>
    </source>
</evidence>
<keyword evidence="3" id="KW-1185">Reference proteome</keyword>
<dbReference type="AlphaFoldDB" id="A0A7U4E512"/>
<accession>A0A7U4E512</accession>
<evidence type="ECO:0000256" key="1">
    <source>
        <dbReference type="SAM" id="Phobius"/>
    </source>
</evidence>
<dbReference type="EMBL" id="CP002859">
    <property type="protein sequence ID" value="AEI47639.1"/>
    <property type="molecule type" value="Genomic_DNA"/>
</dbReference>
<evidence type="ECO:0000313" key="2">
    <source>
        <dbReference type="EMBL" id="AEI47639.1"/>
    </source>
</evidence>
<keyword evidence="1" id="KW-0812">Transmembrane</keyword>
<keyword evidence="1" id="KW-0472">Membrane</keyword>
<keyword evidence="1" id="KW-1133">Transmembrane helix</keyword>
<protein>
    <submittedName>
        <fullName evidence="2">Uncharacterized protein</fullName>
    </submittedName>
</protein>
<reference evidence="2 3" key="2">
    <citation type="journal article" date="2012" name="Stand. Genomic Sci.">
        <title>Complete genome sequence of the aquatic bacterium Runella slithyformis type strain (LSU 4(T)).</title>
        <authorList>
            <person name="Copeland A."/>
            <person name="Zhang X."/>
            <person name="Misra M."/>
            <person name="Lapidus A."/>
            <person name="Nolan M."/>
            <person name="Lucas S."/>
            <person name="Deshpande S."/>
            <person name="Cheng J.F."/>
            <person name="Tapia R."/>
            <person name="Goodwin L.A."/>
            <person name="Pitluck S."/>
            <person name="Liolios K."/>
            <person name="Pagani I."/>
            <person name="Ivanova N."/>
            <person name="Mikhailova N."/>
            <person name="Pati A."/>
            <person name="Chen A."/>
            <person name="Palaniappan K."/>
            <person name="Land M."/>
            <person name="Hauser L."/>
            <person name="Pan C."/>
            <person name="Jeffries C.D."/>
            <person name="Detter J.C."/>
            <person name="Brambilla E.M."/>
            <person name="Rohde M."/>
            <person name="Djao O.D."/>
            <person name="Goker M."/>
            <person name="Sikorski J."/>
            <person name="Tindall B.J."/>
            <person name="Woyke T."/>
            <person name="Bristow J."/>
            <person name="Eisen J.A."/>
            <person name="Markowitz V."/>
            <person name="Hugenholtz P."/>
            <person name="Kyrpides N.C."/>
            <person name="Klenk H.P."/>
            <person name="Mavromatis K."/>
        </authorList>
    </citation>
    <scope>NUCLEOTIDE SEQUENCE [LARGE SCALE GENOMIC DNA]</scope>
    <source>
        <strain evidence="3">ATCC 29530 / DSM 19594 / LMG 11500 / NCIMB 11436 / LSU 4</strain>
    </source>
</reference>
<sequence>MNSAFALMGLFTALMIGCVALGIWVLWELTGISKKLKKW</sequence>
<gene>
    <name evidence="2" type="ordered locus">Runsl_1211</name>
</gene>
<proteinExistence type="predicted"/>
<reference evidence="3" key="1">
    <citation type="submission" date="2011-06" db="EMBL/GenBank/DDBJ databases">
        <title>The complete genome of chromosome of Runella slithyformis DSM 19594.</title>
        <authorList>
            <consortium name="US DOE Joint Genome Institute (JGI-PGF)"/>
            <person name="Lucas S."/>
            <person name="Han J."/>
            <person name="Lapidus A."/>
            <person name="Bruce D."/>
            <person name="Goodwin L."/>
            <person name="Pitluck S."/>
            <person name="Peters L."/>
            <person name="Kyrpides N."/>
            <person name="Mavromatis K."/>
            <person name="Ivanova N."/>
            <person name="Ovchinnikova G."/>
            <person name="Zhang X."/>
            <person name="Misra M."/>
            <person name="Detter J.C."/>
            <person name="Tapia R."/>
            <person name="Han C."/>
            <person name="Land M."/>
            <person name="Hauser L."/>
            <person name="Markowitz V."/>
            <person name="Cheng J.-F."/>
            <person name="Hugenholtz P."/>
            <person name="Woyke T."/>
            <person name="Wu D."/>
            <person name="Tindall B."/>
            <person name="Faehrich R."/>
            <person name="Brambilla E."/>
            <person name="Klenk H.-P."/>
            <person name="Eisen J.A."/>
        </authorList>
    </citation>
    <scope>NUCLEOTIDE SEQUENCE [LARGE SCALE GENOMIC DNA]</scope>
    <source>
        <strain evidence="3">ATCC 29530 / DSM 19594 / LMG 11500 / NCIMB 11436 / LSU 4</strain>
    </source>
</reference>
<name>A0A7U4E512_RUNSL</name>
<dbReference type="KEGG" id="rsi:Runsl_1211"/>